<dbReference type="InterPro" id="IPR000182">
    <property type="entry name" value="GNAT_dom"/>
</dbReference>
<proteinExistence type="predicted"/>
<dbReference type="EMBL" id="DVOF01000148">
    <property type="protein sequence ID" value="HIV02960.1"/>
    <property type="molecule type" value="Genomic_DNA"/>
</dbReference>
<dbReference type="SUPFAM" id="SSF55729">
    <property type="entry name" value="Acyl-CoA N-acyltransferases (Nat)"/>
    <property type="match status" value="1"/>
</dbReference>
<dbReference type="Pfam" id="PF00583">
    <property type="entry name" value="Acetyltransf_1"/>
    <property type="match status" value="1"/>
</dbReference>
<reference evidence="2" key="2">
    <citation type="journal article" date="2021" name="PeerJ">
        <title>Extensive microbial diversity within the chicken gut microbiome revealed by metagenomics and culture.</title>
        <authorList>
            <person name="Gilroy R."/>
            <person name="Ravi A."/>
            <person name="Getino M."/>
            <person name="Pursley I."/>
            <person name="Horton D.L."/>
            <person name="Alikhan N.F."/>
            <person name="Baker D."/>
            <person name="Gharbi K."/>
            <person name="Hall N."/>
            <person name="Watson M."/>
            <person name="Adriaenssens E.M."/>
            <person name="Foster-Nyarko E."/>
            <person name="Jarju S."/>
            <person name="Secka A."/>
            <person name="Antonio M."/>
            <person name="Oren A."/>
            <person name="Chaudhuri R.R."/>
            <person name="La Ragione R."/>
            <person name="Hildebrand F."/>
            <person name="Pallen M.J."/>
        </authorList>
    </citation>
    <scope>NUCLEOTIDE SEQUENCE</scope>
    <source>
        <strain evidence="2">4920</strain>
    </source>
</reference>
<accession>A0A9D1NHG7</accession>
<dbReference type="Proteomes" id="UP000886743">
    <property type="component" value="Unassembled WGS sequence"/>
</dbReference>
<dbReference type="GO" id="GO:0016747">
    <property type="term" value="F:acyltransferase activity, transferring groups other than amino-acyl groups"/>
    <property type="evidence" value="ECO:0007669"/>
    <property type="project" value="InterPro"/>
</dbReference>
<dbReference type="InterPro" id="IPR016181">
    <property type="entry name" value="Acyl_CoA_acyltransferase"/>
</dbReference>
<evidence type="ECO:0000313" key="3">
    <source>
        <dbReference type="Proteomes" id="UP000886743"/>
    </source>
</evidence>
<reference evidence="2" key="1">
    <citation type="submission" date="2020-10" db="EMBL/GenBank/DDBJ databases">
        <authorList>
            <person name="Gilroy R."/>
        </authorList>
    </citation>
    <scope>NUCLEOTIDE SEQUENCE</scope>
    <source>
        <strain evidence="2">4920</strain>
    </source>
</reference>
<dbReference type="Gene3D" id="3.40.630.30">
    <property type="match status" value="1"/>
</dbReference>
<dbReference type="PROSITE" id="PS51186">
    <property type="entry name" value="GNAT"/>
    <property type="match status" value="1"/>
</dbReference>
<feature type="domain" description="N-acetyltransferase" evidence="1">
    <location>
        <begin position="18"/>
        <end position="167"/>
    </location>
</feature>
<organism evidence="2 3">
    <name type="scientific">Candidatus Aphodoplasma excrementigallinarum</name>
    <dbReference type="NCBI Taxonomy" id="2840673"/>
    <lineage>
        <taxon>Bacteria</taxon>
        <taxon>Bacillati</taxon>
        <taxon>Bacillota</taxon>
        <taxon>Clostridia</taxon>
        <taxon>Eubacteriales</taxon>
        <taxon>Candidatus Aphodoplasma</taxon>
    </lineage>
</organism>
<name>A0A9D1NHG7_9FIRM</name>
<gene>
    <name evidence="2" type="ORF">IAC74_05240</name>
</gene>
<comment type="caution">
    <text evidence="2">The sequence shown here is derived from an EMBL/GenBank/DDBJ whole genome shotgun (WGS) entry which is preliminary data.</text>
</comment>
<dbReference type="AlphaFoldDB" id="A0A9D1NHG7"/>
<evidence type="ECO:0000259" key="1">
    <source>
        <dbReference type="PROSITE" id="PS51186"/>
    </source>
</evidence>
<sequence>MPLEHVQQPEIIVIHGLLRLRKYDGNYESLLAGYQDPYVYQNSEGIFDAAQMPDLAYVKGMCEYLEHAGEFYFIEAQENETFVSIGDVTVKPENPPIAIWFEKYRHIGIGTMVMKTVIARLKELDFKKIKGSAVFKWNIPSQKMHEKLGFKRVAEDDKSFIYDLDFE</sequence>
<dbReference type="CDD" id="cd04301">
    <property type="entry name" value="NAT_SF"/>
    <property type="match status" value="1"/>
</dbReference>
<protein>
    <submittedName>
        <fullName evidence="2">GNAT family N-acetyltransferase</fullName>
    </submittedName>
</protein>
<evidence type="ECO:0000313" key="2">
    <source>
        <dbReference type="EMBL" id="HIV02960.1"/>
    </source>
</evidence>